<protein>
    <submittedName>
        <fullName evidence="2">Uncharacterized protein</fullName>
    </submittedName>
</protein>
<feature type="transmembrane region" description="Helical" evidence="1">
    <location>
        <begin position="31"/>
        <end position="54"/>
    </location>
</feature>
<dbReference type="EMBL" id="MLFK01000002">
    <property type="protein sequence ID" value="OIV43293.1"/>
    <property type="molecule type" value="Genomic_DNA"/>
</dbReference>
<dbReference type="Proteomes" id="UP000182826">
    <property type="component" value="Unassembled WGS sequence"/>
</dbReference>
<feature type="transmembrane region" description="Helical" evidence="1">
    <location>
        <begin position="66"/>
        <end position="84"/>
    </location>
</feature>
<keyword evidence="1" id="KW-1133">Transmembrane helix</keyword>
<reference evidence="2 3" key="1">
    <citation type="submission" date="2016-10" db="EMBL/GenBank/DDBJ databases">
        <title>Draft Genome Sequence of Rhizobacteria Flavobacterium johnsoniae CI04.</title>
        <authorList>
            <person name="Bravo J.I."/>
            <person name="Lozano G.L."/>
            <person name="Handelsman J."/>
        </authorList>
    </citation>
    <scope>NUCLEOTIDE SEQUENCE [LARGE SCALE GENOMIC DNA]</scope>
    <source>
        <strain evidence="2 3">CI04</strain>
    </source>
</reference>
<evidence type="ECO:0000313" key="3">
    <source>
        <dbReference type="Proteomes" id="UP000182826"/>
    </source>
</evidence>
<evidence type="ECO:0000313" key="2">
    <source>
        <dbReference type="EMBL" id="OIV43293.1"/>
    </source>
</evidence>
<feature type="transmembrane region" description="Helical" evidence="1">
    <location>
        <begin position="90"/>
        <end position="110"/>
    </location>
</feature>
<accession>A0A1J7BXC7</accession>
<comment type="caution">
    <text evidence="2">The sequence shown here is derived from an EMBL/GenBank/DDBJ whole genome shotgun (WGS) entry which is preliminary data.</text>
</comment>
<keyword evidence="1" id="KW-0472">Membrane</keyword>
<organism evidence="2 3">
    <name type="scientific">Flavobacterium johnsoniae</name>
    <name type="common">Cytophaga johnsonae</name>
    <dbReference type="NCBI Taxonomy" id="986"/>
    <lineage>
        <taxon>Bacteria</taxon>
        <taxon>Pseudomonadati</taxon>
        <taxon>Bacteroidota</taxon>
        <taxon>Flavobacteriia</taxon>
        <taxon>Flavobacteriales</taxon>
        <taxon>Flavobacteriaceae</taxon>
        <taxon>Flavobacterium</taxon>
    </lineage>
</organism>
<dbReference type="AlphaFoldDB" id="A0A1J7BXC7"/>
<sequence length="115" mass="13199">MKAINYLNYFFVGLPLLLVVLGILTKESNGNLIGTGLLFTILTGLFQLVFGIKMLIDEPQDKNLKYYFRGVVLFFSLWLINGLIFNIEIVYFIIFILPIILAIFFSTITYKKAHP</sequence>
<dbReference type="RefSeq" id="WP_071635264.1">
    <property type="nucleotide sequence ID" value="NZ_MLFK01000002.1"/>
</dbReference>
<proteinExistence type="predicted"/>
<keyword evidence="3" id="KW-1185">Reference proteome</keyword>
<evidence type="ECO:0000256" key="1">
    <source>
        <dbReference type="SAM" id="Phobius"/>
    </source>
</evidence>
<dbReference type="OrthoDB" id="1364574at2"/>
<feature type="transmembrane region" description="Helical" evidence="1">
    <location>
        <begin position="7"/>
        <end position="25"/>
    </location>
</feature>
<gene>
    <name evidence="2" type="ORF">BKM63_03530</name>
</gene>
<name>A0A1J7BXC7_FLAJO</name>
<keyword evidence="1" id="KW-0812">Transmembrane</keyword>